<dbReference type="EMBL" id="SPUK01000008">
    <property type="protein sequence ID" value="TQV95326.1"/>
    <property type="molecule type" value="Genomic_DNA"/>
</dbReference>
<protein>
    <submittedName>
        <fullName evidence="1">Alpha/beta-Hydrolase</fullName>
    </submittedName>
</protein>
<dbReference type="Gene3D" id="3.40.50.1820">
    <property type="entry name" value="alpha/beta hydrolase"/>
    <property type="match status" value="1"/>
</dbReference>
<dbReference type="SUPFAM" id="SSF53474">
    <property type="entry name" value="alpha/beta-Hydrolases"/>
    <property type="match status" value="1"/>
</dbReference>
<evidence type="ECO:0000313" key="1">
    <source>
        <dbReference type="EMBL" id="TQV95326.1"/>
    </source>
</evidence>
<gene>
    <name evidence="1" type="ORF">IF1G_06313</name>
</gene>
<comment type="caution">
    <text evidence="1">The sequence shown here is derived from an EMBL/GenBank/DDBJ whole genome shotgun (WGS) entry which is preliminary data.</text>
</comment>
<keyword evidence="2" id="KW-1185">Reference proteome</keyword>
<dbReference type="OrthoDB" id="2152248at2759"/>
<dbReference type="STRING" id="43265.A0A545VUS8"/>
<keyword evidence="1" id="KW-0378">Hydrolase</keyword>
<dbReference type="PANTHER" id="PTHR47381:SF3">
    <property type="entry name" value="ALPHA_BETA-HYDROLASES SUPERFAMILY PROTEIN"/>
    <property type="match status" value="1"/>
</dbReference>
<dbReference type="InterPro" id="IPR029058">
    <property type="entry name" value="AB_hydrolase_fold"/>
</dbReference>
<evidence type="ECO:0000313" key="2">
    <source>
        <dbReference type="Proteomes" id="UP000315783"/>
    </source>
</evidence>
<dbReference type="GO" id="GO:0016787">
    <property type="term" value="F:hydrolase activity"/>
    <property type="evidence" value="ECO:0007669"/>
    <property type="project" value="UniProtKB-KW"/>
</dbReference>
<name>A0A545VUS8_9HYPO</name>
<proteinExistence type="predicted"/>
<accession>A0A545VUS8</accession>
<dbReference type="AlphaFoldDB" id="A0A545VUS8"/>
<organism evidence="1 2">
    <name type="scientific">Cordyceps javanica</name>
    <dbReference type="NCBI Taxonomy" id="43265"/>
    <lineage>
        <taxon>Eukaryota</taxon>
        <taxon>Fungi</taxon>
        <taxon>Dikarya</taxon>
        <taxon>Ascomycota</taxon>
        <taxon>Pezizomycotina</taxon>
        <taxon>Sordariomycetes</taxon>
        <taxon>Hypocreomycetidae</taxon>
        <taxon>Hypocreales</taxon>
        <taxon>Cordycipitaceae</taxon>
        <taxon>Cordyceps</taxon>
    </lineage>
</organism>
<dbReference type="PANTHER" id="PTHR47381">
    <property type="entry name" value="ALPHA/BETA-HYDROLASES SUPERFAMILY PROTEIN"/>
    <property type="match status" value="1"/>
</dbReference>
<dbReference type="Proteomes" id="UP000315783">
    <property type="component" value="Unassembled WGS sequence"/>
</dbReference>
<reference evidence="1 2" key="1">
    <citation type="journal article" date="2019" name="Appl. Microbiol. Biotechnol.">
        <title>Genome sequence of Isaria javanica and comparative genome analysis insights into family S53 peptidase evolution in fungal entomopathogens.</title>
        <authorList>
            <person name="Lin R."/>
            <person name="Zhang X."/>
            <person name="Xin B."/>
            <person name="Zou M."/>
            <person name="Gao Y."/>
            <person name="Qin F."/>
            <person name="Hu Q."/>
            <person name="Xie B."/>
            <person name="Cheng X."/>
        </authorList>
    </citation>
    <scope>NUCLEOTIDE SEQUENCE [LARGE SCALE GENOMIC DNA]</scope>
    <source>
        <strain evidence="1 2">IJ1G</strain>
    </source>
</reference>
<sequence length="356" mass="37454">MLENIAPYQTRGLPPMPAVSRRTIPMAGLLVDVYGLDELPAGATGAGADGTAPALPTTCLWLLHPRTRDRGQMADIASRAVAGWHADERASRSRGLVALAFDMPNHGTRLVSAAANEAWDAGNETHAVDMLGMVKGAVADMAGLMDLTDGYLGVRVDAHACLGWSLGGHSAWQAWMGEDRIDAAVVIVGCPDFMNLMSTRAAASNMITTTGSGSASFIGGRHFPPSLVRVCAAHDPKALLFGTDDAAVPGLPLRDADRDRVRRALDRHRLAGKRLLLCSGGRDKLVPPAVGQPVVDVLTDASGGGGWYAGGMSVDSRVYDDVGHAFSKDMVTDAVAFLVDAVARGPRERESGRARI</sequence>